<evidence type="ECO:0000256" key="15">
    <source>
        <dbReference type="PIRSR" id="PIRSR000977-2"/>
    </source>
</evidence>
<dbReference type="CDD" id="cd06138">
    <property type="entry name" value="ExoI_N"/>
    <property type="match status" value="1"/>
</dbReference>
<accession>A0A4R2I7D1</accession>
<proteinExistence type="predicted"/>
<keyword evidence="11 13" id="KW-0234">DNA repair</keyword>
<keyword evidence="6 13" id="KW-0227">DNA damage</keyword>
<evidence type="ECO:0000256" key="6">
    <source>
        <dbReference type="ARBA" id="ARBA00022763"/>
    </source>
</evidence>
<dbReference type="AlphaFoldDB" id="A0A4R2I7D1"/>
<dbReference type="Pfam" id="PF08411">
    <property type="entry name" value="ExoI_SH3"/>
    <property type="match status" value="1"/>
</dbReference>
<evidence type="ECO:0000256" key="14">
    <source>
        <dbReference type="PIRSR" id="PIRSR000977-1"/>
    </source>
</evidence>
<feature type="binding site" evidence="14">
    <location>
        <position position="163"/>
    </location>
    <ligand>
        <name>substrate</name>
    </ligand>
</feature>
<feature type="domain" description="ExoI SH3-like" evidence="16">
    <location>
        <begin position="200"/>
        <end position="354"/>
    </location>
</feature>
<dbReference type="InterPro" id="IPR034747">
    <property type="entry name" value="EXOI_SH3"/>
</dbReference>
<evidence type="ECO:0000259" key="16">
    <source>
        <dbReference type="PROSITE" id="PS51784"/>
    </source>
</evidence>
<comment type="caution">
    <text evidence="18">The sequence shown here is derived from an EMBL/GenBank/DDBJ whole genome shotgun (WGS) entry which is preliminary data.</text>
</comment>
<evidence type="ECO:0000256" key="13">
    <source>
        <dbReference type="PIRNR" id="PIRNR000977"/>
    </source>
</evidence>
<dbReference type="SUPFAM" id="SSF53098">
    <property type="entry name" value="Ribonuclease H-like"/>
    <property type="match status" value="1"/>
</dbReference>
<dbReference type="Proteomes" id="UP000294862">
    <property type="component" value="Unassembled WGS sequence"/>
</dbReference>
<dbReference type="Pfam" id="PF26016">
    <property type="entry name" value="ExoI_C"/>
    <property type="match status" value="1"/>
</dbReference>
<reference evidence="18 19" key="1">
    <citation type="journal article" date="2015" name="Stand. Genomic Sci.">
        <title>Genomic Encyclopedia of Bacterial and Archaeal Type Strains, Phase III: the genomes of soil and plant-associated and newly described type strains.</title>
        <authorList>
            <person name="Whitman W.B."/>
            <person name="Woyke T."/>
            <person name="Klenk H.P."/>
            <person name="Zhou Y."/>
            <person name="Lilburn T.G."/>
            <person name="Beck B.J."/>
            <person name="De Vos P."/>
            <person name="Vandamme P."/>
            <person name="Eisen J.A."/>
            <person name="Garrity G."/>
            <person name="Hugenholtz P."/>
            <person name="Kyrpides N.C."/>
        </authorList>
    </citation>
    <scope>NUCLEOTIDE SEQUENCE [LARGE SCALE GENOMIC DNA]</scope>
    <source>
        <strain evidence="18 19">A3</strain>
    </source>
</reference>
<comment type="subunit">
    <text evidence="12">Monomer. Interacts with ssb (via C-terminus); this interaction stimulates the exonuclease activity by recruiting the enzyme to its substrate.</text>
</comment>
<dbReference type="NCBIfam" id="NF008746">
    <property type="entry name" value="PRK11779.1"/>
    <property type="match status" value="1"/>
</dbReference>
<dbReference type="Gene3D" id="1.10.287.1240">
    <property type="match status" value="1"/>
</dbReference>
<comment type="cofactor">
    <cofactor evidence="15">
        <name>Mg(2+)</name>
        <dbReference type="ChEBI" id="CHEBI:18420"/>
    </cofactor>
    <text evidence="15">Binds 2 Mg(2+) ions per monomer.</text>
</comment>
<evidence type="ECO:0000256" key="3">
    <source>
        <dbReference type="ARBA" id="ARBA00019900"/>
    </source>
</evidence>
<dbReference type="InterPro" id="IPR058561">
    <property type="entry name" value="Exonuc_1_C"/>
</dbReference>
<dbReference type="Gene3D" id="3.30.1520.20">
    <property type="entry name" value="Exonuclease ExoI, domain 2"/>
    <property type="match status" value="1"/>
</dbReference>
<dbReference type="InterPro" id="IPR036397">
    <property type="entry name" value="RNaseH_sf"/>
</dbReference>
<dbReference type="InterPro" id="IPR013520">
    <property type="entry name" value="Ribonucl_H"/>
</dbReference>
<dbReference type="InterPro" id="IPR013620">
    <property type="entry name" value="Exonuc_1_SH3"/>
</dbReference>
<comment type="catalytic activity">
    <reaction evidence="1 13">
        <text>Exonucleolytic cleavage in the 3'- to 5'-direction to yield nucleoside 5'-phosphates.</text>
        <dbReference type="EC" id="3.1.11.1"/>
    </reaction>
</comment>
<evidence type="ECO:0000313" key="19">
    <source>
        <dbReference type="Proteomes" id="UP000294862"/>
    </source>
</evidence>
<keyword evidence="5 15" id="KW-0479">Metal-binding</keyword>
<dbReference type="GO" id="GO:0046872">
    <property type="term" value="F:metal ion binding"/>
    <property type="evidence" value="ECO:0007669"/>
    <property type="project" value="UniProtKB-KW"/>
</dbReference>
<keyword evidence="9 15" id="KW-0460">Magnesium</keyword>
<dbReference type="EC" id="3.1.11.1" evidence="2 13"/>
<evidence type="ECO:0000256" key="4">
    <source>
        <dbReference type="ARBA" id="ARBA00022722"/>
    </source>
</evidence>
<dbReference type="InterPro" id="IPR023607">
    <property type="entry name" value="Exodeoxyribonuclease_I"/>
</dbReference>
<keyword evidence="8 13" id="KW-0269">Exonuclease</keyword>
<keyword evidence="7 13" id="KW-0378">Hydrolase</keyword>
<keyword evidence="19" id="KW-1185">Reference proteome</keyword>
<dbReference type="Gene3D" id="3.30.420.10">
    <property type="entry name" value="Ribonuclease H-like superfamily/Ribonuclease H"/>
    <property type="match status" value="1"/>
</dbReference>
<feature type="binding site" evidence="15">
    <location>
        <position position="13"/>
    </location>
    <ligand>
        <name>Mg(2+)</name>
        <dbReference type="ChEBI" id="CHEBI:18420"/>
        <label>1</label>
    </ligand>
</feature>
<feature type="binding site" evidence="15">
    <location>
        <position position="184"/>
    </location>
    <ligand>
        <name>Mg(2+)</name>
        <dbReference type="ChEBI" id="CHEBI:18420"/>
        <label>2</label>
    </ligand>
</feature>
<evidence type="ECO:0000256" key="7">
    <source>
        <dbReference type="ARBA" id="ARBA00022801"/>
    </source>
</evidence>
<evidence type="ECO:0000256" key="8">
    <source>
        <dbReference type="ARBA" id="ARBA00022839"/>
    </source>
</evidence>
<evidence type="ECO:0000256" key="12">
    <source>
        <dbReference type="ARBA" id="ARBA00046792"/>
    </source>
</evidence>
<feature type="binding site" evidence="15">
    <location>
        <position position="15"/>
    </location>
    <ligand>
        <name>Mg(2+)</name>
        <dbReference type="ChEBI" id="CHEBI:18420"/>
        <label>2</label>
    </ligand>
</feature>
<keyword evidence="10" id="KW-0238">DNA-binding</keyword>
<gene>
    <name evidence="18" type="ORF">EV148_10637</name>
</gene>
<evidence type="ECO:0000259" key="17">
    <source>
        <dbReference type="PROSITE" id="PS51785"/>
    </source>
</evidence>
<dbReference type="RefSeq" id="WP_241988066.1">
    <property type="nucleotide sequence ID" value="NZ_JACGXM010000007.1"/>
</dbReference>
<dbReference type="Gene3D" id="1.20.1280.70">
    <property type="entry name" value="Exonuclease ExoI, domain 3"/>
    <property type="match status" value="1"/>
</dbReference>
<feature type="binding site" evidence="14">
    <location>
        <position position="15"/>
    </location>
    <ligand>
        <name>substrate</name>
    </ligand>
</feature>
<feature type="domain" description="ExoI C-terminal" evidence="17">
    <location>
        <begin position="358"/>
        <end position="479"/>
    </location>
</feature>
<sequence length="479" mass="54620">MLRSMTQTFLWHDYETTGADPRRDRPAQFAAIRTTLDLEPVGEPISFFCRPASDVLPHPEACLITGITPQQMQRDGVIEAEFAARVNEQMAEPGTCNVGYNSLRFDDEFTRNLLYRNFHDPYEREWKDGNSRWDLIDLARMSYALRPDGIEWPLREDGSPSFRLEHLASANRITQARAHDAVSDVEALIGLARLLRVRQPRLWDFYFALRRKQRAFELLDVPRMTPLLHVSSRYPASRGCIAIIAPLAQHPTQPNAVIAYDLEADPSALLELESDEIADRVFTPRADLPEGVERIPLKAIHANRSPALAPLGVLKGVDLARIALDPDRAQAHLARLRTADGLAEKLQRVFATVRTPAAATDPELALYEGFPSEADKRLFRAVRQTPPEQLGSRAFPFRDPRYPELLFRYRARNWPETLDAIEHERWEGFRRRRLDTATPMTALTREEYFATIARLRAMPGLPAAHVPLLDALERWGREL</sequence>
<dbReference type="GO" id="GO:0003677">
    <property type="term" value="F:DNA binding"/>
    <property type="evidence" value="ECO:0007669"/>
    <property type="project" value="UniProtKB-KW"/>
</dbReference>
<evidence type="ECO:0000313" key="18">
    <source>
        <dbReference type="EMBL" id="TCO39892.1"/>
    </source>
</evidence>
<dbReference type="SMART" id="SM00479">
    <property type="entry name" value="EXOIII"/>
    <property type="match status" value="1"/>
</dbReference>
<dbReference type="GO" id="GO:0006281">
    <property type="term" value="P:DNA repair"/>
    <property type="evidence" value="ECO:0007669"/>
    <property type="project" value="UniProtKB-KW"/>
</dbReference>
<organism evidence="18 19">
    <name type="scientific">Dokdonella fugitiva</name>
    <dbReference type="NCBI Taxonomy" id="328517"/>
    <lineage>
        <taxon>Bacteria</taxon>
        <taxon>Pseudomonadati</taxon>
        <taxon>Pseudomonadota</taxon>
        <taxon>Gammaproteobacteria</taxon>
        <taxon>Lysobacterales</taxon>
        <taxon>Rhodanobacteraceae</taxon>
        <taxon>Dokdonella</taxon>
    </lineage>
</organism>
<evidence type="ECO:0000256" key="5">
    <source>
        <dbReference type="ARBA" id="ARBA00022723"/>
    </source>
</evidence>
<evidence type="ECO:0000256" key="11">
    <source>
        <dbReference type="ARBA" id="ARBA00023204"/>
    </source>
</evidence>
<evidence type="ECO:0000256" key="9">
    <source>
        <dbReference type="ARBA" id="ARBA00022842"/>
    </source>
</evidence>
<evidence type="ECO:0000256" key="2">
    <source>
        <dbReference type="ARBA" id="ARBA00012108"/>
    </source>
</evidence>
<evidence type="ECO:0000256" key="1">
    <source>
        <dbReference type="ARBA" id="ARBA00000563"/>
    </source>
</evidence>
<dbReference type="Pfam" id="PF00929">
    <property type="entry name" value="RNase_T"/>
    <property type="match status" value="1"/>
</dbReference>
<dbReference type="InterPro" id="IPR038649">
    <property type="entry name" value="EXOI_SH3_sf"/>
</dbReference>
<dbReference type="PIRSF" id="PIRSF000977">
    <property type="entry name" value="Exodeoxyribonuclease_I"/>
    <property type="match status" value="1"/>
</dbReference>
<evidence type="ECO:0000256" key="10">
    <source>
        <dbReference type="ARBA" id="ARBA00023125"/>
    </source>
</evidence>
<dbReference type="InterPro" id="IPR012337">
    <property type="entry name" value="RNaseH-like_sf"/>
</dbReference>
<protein>
    <recommendedName>
        <fullName evidence="3 13">Exodeoxyribonuclease I</fullName>
        <ecNumber evidence="2 13">3.1.11.1</ecNumber>
    </recommendedName>
</protein>
<keyword evidence="4 13" id="KW-0540">Nuclease</keyword>
<dbReference type="PROSITE" id="PS51785">
    <property type="entry name" value="EXOI_C"/>
    <property type="match status" value="1"/>
</dbReference>
<dbReference type="GO" id="GO:0008310">
    <property type="term" value="F:single-stranded DNA 3'-5' DNA exonuclease activity"/>
    <property type="evidence" value="ECO:0007669"/>
    <property type="project" value="UniProtKB-EC"/>
</dbReference>
<dbReference type="EMBL" id="SLWQ01000006">
    <property type="protein sequence ID" value="TCO39892.1"/>
    <property type="molecule type" value="Genomic_DNA"/>
</dbReference>
<dbReference type="PROSITE" id="PS51784">
    <property type="entry name" value="EXOI_SH3"/>
    <property type="match status" value="1"/>
</dbReference>
<dbReference type="FunFam" id="3.30.420.10:FF:000033">
    <property type="entry name" value="Exodeoxyribonuclease I"/>
    <property type="match status" value="1"/>
</dbReference>
<name>A0A4R2I7D1_9GAMM</name>